<evidence type="ECO:0000313" key="1">
    <source>
        <dbReference type="EMBL" id="HJF40407.1"/>
    </source>
</evidence>
<organism evidence="1 2">
    <name type="scientific">Thomasclavelia spiroformis</name>
    <dbReference type="NCBI Taxonomy" id="29348"/>
    <lineage>
        <taxon>Bacteria</taxon>
        <taxon>Bacillati</taxon>
        <taxon>Bacillota</taxon>
        <taxon>Erysipelotrichia</taxon>
        <taxon>Erysipelotrichales</taxon>
        <taxon>Coprobacillaceae</taxon>
        <taxon>Thomasclavelia</taxon>
    </lineage>
</organism>
<gene>
    <name evidence="1" type="ORF">K8V91_05735</name>
</gene>
<name>A0A921KKU2_9FIRM</name>
<protein>
    <submittedName>
        <fullName evidence="1">Uncharacterized protein</fullName>
    </submittedName>
</protein>
<comment type="caution">
    <text evidence="1">The sequence shown here is derived from an EMBL/GenBank/DDBJ whole genome shotgun (WGS) entry which is preliminary data.</text>
</comment>
<reference evidence="1" key="2">
    <citation type="submission" date="2021-09" db="EMBL/GenBank/DDBJ databases">
        <authorList>
            <person name="Gilroy R."/>
        </authorList>
    </citation>
    <scope>NUCLEOTIDE SEQUENCE</scope>
    <source>
        <strain evidence="1">CHK193-16274</strain>
    </source>
</reference>
<evidence type="ECO:0000313" key="2">
    <source>
        <dbReference type="Proteomes" id="UP000749320"/>
    </source>
</evidence>
<reference evidence="1" key="1">
    <citation type="journal article" date="2021" name="PeerJ">
        <title>Extensive microbial diversity within the chicken gut microbiome revealed by metagenomics and culture.</title>
        <authorList>
            <person name="Gilroy R."/>
            <person name="Ravi A."/>
            <person name="Getino M."/>
            <person name="Pursley I."/>
            <person name="Horton D.L."/>
            <person name="Alikhan N.F."/>
            <person name="Baker D."/>
            <person name="Gharbi K."/>
            <person name="Hall N."/>
            <person name="Watson M."/>
            <person name="Adriaenssens E.M."/>
            <person name="Foster-Nyarko E."/>
            <person name="Jarju S."/>
            <person name="Secka A."/>
            <person name="Antonio M."/>
            <person name="Oren A."/>
            <person name="Chaudhuri R.R."/>
            <person name="La Ragione R."/>
            <person name="Hildebrand F."/>
            <person name="Pallen M.J."/>
        </authorList>
    </citation>
    <scope>NUCLEOTIDE SEQUENCE</scope>
    <source>
        <strain evidence="1">CHK193-16274</strain>
    </source>
</reference>
<dbReference type="Proteomes" id="UP000749320">
    <property type="component" value="Unassembled WGS sequence"/>
</dbReference>
<dbReference type="AlphaFoldDB" id="A0A921KKU2"/>
<proteinExistence type="predicted"/>
<sequence length="154" mass="18457">MCMTDEQMLDRIKEIDKQRDKLLHEKRKYESYLEEKREEQAYTEHKICEGKCYEVSEIVNYPTIKYLQILNVKEDDINKARCLCILKDSGKRCGIHIMNLSLWSYNDNNFIHKGDEPLIIDACNEITGQEFMNIFDKYVDRFKDEFCGEYISEE</sequence>
<accession>A0A921KKU2</accession>
<dbReference type="EMBL" id="DYWV01000197">
    <property type="protein sequence ID" value="HJF40407.1"/>
    <property type="molecule type" value="Genomic_DNA"/>
</dbReference>